<reference evidence="3 4" key="1">
    <citation type="submission" date="2017-11" db="EMBL/GenBank/DDBJ databases">
        <title>The genome of Rhizophagus clarus HR1 reveals common genetic basis of auxotrophy among arbuscular mycorrhizal fungi.</title>
        <authorList>
            <person name="Kobayashi Y."/>
        </authorList>
    </citation>
    <scope>NUCLEOTIDE SEQUENCE [LARGE SCALE GENOMIC DNA]</scope>
    <source>
        <strain evidence="3 4">HR1</strain>
    </source>
</reference>
<dbReference type="InterPro" id="IPR000477">
    <property type="entry name" value="RT_dom"/>
</dbReference>
<dbReference type="STRING" id="94130.A0A2Z6QSA8"/>
<feature type="domain" description="Reverse transcriptase" evidence="1">
    <location>
        <begin position="634"/>
        <end position="937"/>
    </location>
</feature>
<dbReference type="PANTHER" id="PTHR19446">
    <property type="entry name" value="REVERSE TRANSCRIPTASES"/>
    <property type="match status" value="1"/>
</dbReference>
<dbReference type="Proteomes" id="UP000247702">
    <property type="component" value="Unassembled WGS sequence"/>
</dbReference>
<evidence type="ECO:0008006" key="5">
    <source>
        <dbReference type="Google" id="ProtNLM"/>
    </source>
</evidence>
<evidence type="ECO:0000313" key="4">
    <source>
        <dbReference type="Proteomes" id="UP000247702"/>
    </source>
</evidence>
<keyword evidence="4" id="KW-1185">Reference proteome</keyword>
<dbReference type="Pfam" id="PF00078">
    <property type="entry name" value="RVT_1"/>
    <property type="match status" value="1"/>
</dbReference>
<dbReference type="InterPro" id="IPR036397">
    <property type="entry name" value="RNaseH_sf"/>
</dbReference>
<comment type="caution">
    <text evidence="3">The sequence shown here is derived from an EMBL/GenBank/DDBJ whole genome shotgun (WGS) entry which is preliminary data.</text>
</comment>
<dbReference type="GO" id="GO:0003676">
    <property type="term" value="F:nucleic acid binding"/>
    <property type="evidence" value="ECO:0007669"/>
    <property type="project" value="InterPro"/>
</dbReference>
<dbReference type="PROSITE" id="PS50879">
    <property type="entry name" value="RNASE_H_1"/>
    <property type="match status" value="1"/>
</dbReference>
<organism evidence="3 4">
    <name type="scientific">Rhizophagus clarus</name>
    <dbReference type="NCBI Taxonomy" id="94130"/>
    <lineage>
        <taxon>Eukaryota</taxon>
        <taxon>Fungi</taxon>
        <taxon>Fungi incertae sedis</taxon>
        <taxon>Mucoromycota</taxon>
        <taxon>Glomeromycotina</taxon>
        <taxon>Glomeromycetes</taxon>
        <taxon>Glomerales</taxon>
        <taxon>Glomeraceae</taxon>
        <taxon>Rhizophagus</taxon>
    </lineage>
</organism>
<dbReference type="PROSITE" id="PS50878">
    <property type="entry name" value="RT_POL"/>
    <property type="match status" value="1"/>
</dbReference>
<dbReference type="InterPro" id="IPR002156">
    <property type="entry name" value="RNaseH_domain"/>
</dbReference>
<dbReference type="CDD" id="cd01650">
    <property type="entry name" value="RT_nLTR_like"/>
    <property type="match status" value="1"/>
</dbReference>
<dbReference type="GO" id="GO:0004523">
    <property type="term" value="F:RNA-DNA hybrid ribonuclease activity"/>
    <property type="evidence" value="ECO:0007669"/>
    <property type="project" value="InterPro"/>
</dbReference>
<dbReference type="EMBL" id="BEXD01000504">
    <property type="protein sequence ID" value="GBB88004.1"/>
    <property type="molecule type" value="Genomic_DNA"/>
</dbReference>
<name>A0A2Z6QSA8_9GLOM</name>
<feature type="domain" description="RNase H type-1" evidence="2">
    <location>
        <begin position="1391"/>
        <end position="1541"/>
    </location>
</feature>
<dbReference type="Gene3D" id="3.30.420.10">
    <property type="entry name" value="Ribonuclease H-like superfamily/Ribonuclease H"/>
    <property type="match status" value="1"/>
</dbReference>
<dbReference type="InterPro" id="IPR012337">
    <property type="entry name" value="RNaseH-like_sf"/>
</dbReference>
<dbReference type="SUPFAM" id="SSF53098">
    <property type="entry name" value="Ribonuclease H-like"/>
    <property type="match status" value="1"/>
</dbReference>
<evidence type="ECO:0000313" key="3">
    <source>
        <dbReference type="EMBL" id="GBB88004.1"/>
    </source>
</evidence>
<evidence type="ECO:0000259" key="1">
    <source>
        <dbReference type="PROSITE" id="PS50878"/>
    </source>
</evidence>
<gene>
    <name evidence="3" type="ORF">RclHR1_14510001</name>
</gene>
<protein>
    <recommendedName>
        <fullName evidence="5">RNA-directed DNA polymerase from mobile element jockey-like</fullName>
    </recommendedName>
</protein>
<sequence length="1875" mass="212506">MTDNNFDYDSFVRDPPNPSNIDSLSLQDSLFSATSPTSLPRNSFNISSLNINGLKMFSHNKIELLNNFFSLKQISFGGVVDTHLHPKQMHFLSKRLSNYTVFSSVLDSSQHVRSSGGVSLFIENSLASHVHTYSSLSSRLLSVDLYFKGHVKLRIFVVYIPPTSDQSLRDETIDLLISALSEAKRLGFHHAICGDFNLHFDQFYPLYFNQPQIVTKRIHRLFNFLLSNGYVDFTPVNFSPASLGTFHRADVISRIDYVWSCPLLKRFLLTSVIFDARDVNFSDHNPVITYYDYSFLCLSMKPARARQLKRQVRRVFSFDTVTPSQWDDFSVHIDNLCSISPTIFASWHINRMCEYLHVNIIAGANAILPARTVGNDHTPKLPKDLETLIQHYRFLNRVLHSVKLLRKYPHTFSSSHDRKWSGYLIRLNSIFKLYNSTFSTVPVLPSSLISCQTDNFNNLFHILSHASKLLRGLHLLKEKEFQDSSIKAHLDSRDQNFDTDISSFINSALSRSRHRIVLDRVFIDHPTTPQLLTDPKAVSEAAINHFQHAVPIKSTPPSHISALPDRWRSEYSPMVTVSPDIYSSLLSSPSLEEWLSTVSSMPNGKAPGPSMITYKMLKHLGPTANSLLLILVRKCFASADIPDLWRQAMVFPIPKPHDWRCQLKNTRPITLLEVIRKSFVKLFYNRLSAILAAHNVLKGGNFAGLPGGTCRDPIITLESIIHDANHNNSPLWILSQDISKAFDSVNLIMLKFALECIRLPASAITLILSLFMNRSNRVFTAYGETPSYRVRIGIDQGEVISPLLWVIYIDPLLTVLQTEMLDPYILQPLSLSSNMMGSVSDIPINNLVFMDDSTLISSSKAGMVHMLSITEEFYALNNTSANHQKYVLISNSLPLTTTSTILPVEFRLSLSSLNDVSSISVTPLSITSSFRFLGVWFNIKGSRDFVKKQIAGECNSFAATLRPAKLSAKQVVYLYNSVLIPKLEYRMQVTHLSSQDCYAATRSIRSLVKHKAHFSRSLPNPILYLSHALGLINLFSHLVQCHVNNLFLMANSSTFFIRRLFIYRLMLIQFRFLIPLSPLVVDDWSLWSNMTAFKCDYIACTIASLTSTPFRLQHAQFSSTFPDLTLPGHTPLYTCMSPQVFKACLKVLRKRHLYYLSQLIAPSGTHLVSWAAYRAAYIAQLVDKRRRSLPHKWYLDVKAHTTLPDSHDQLLDRYISPPSATSSVTLLPGITTTQKNRHWLVTLDGYDLPLFGKQLSVQPKKDTCMIVHWISDCLSSPGDVIRLRPCPGCDAHVPFPSADKYTAVPPRCTLRVSLLRSLILPTDCERIRQSTTAVVSPYSWADLSITVIPYFKRLEVLPDFSPTTSVVAFDLPGDSPLGASSTFPSPVPLPSGSHYRYYTNGSLINLGTPDVSMGWSWVQLIPDAGYLNSVATFAHGTIQNWPSSTRAEAAAIYAALSVSPDDSTITIYTDFQAAIDGLSLCTSSSYSNSRLYYKTTNFELWASIEFFIRSKRLTVLPVKVKGHDGNYWNEFADSLANSAHHSDMAPLLPPADYTSSHNVRLVYDNIVCESNPRRLFKLYFQATLLKSLLSLKRFQFVYCLDNKDDYMVDWKLTWFTLNFSSAHDASFQASHAARHYTFKFKLFLDDLPLLEKLKITRSDLYIDLLTCRSCRDRMEDLMHLILCSKRRAVTHQIFQSYQNHLFSKLREAGNLADMDPTPMLKKLSALSCWTVSSSNWSSYALIRGCLPTLFIDLFVELSIPRQSAMKVVAALHNNFIQKLRRRIWNPRTYDKSKWEDAMNITLKLKTTPRPSNLPATSYVPFSSLPPPTHLVTSRNSEVDWIRNSMTQGLPWFKHFSGFMGRLTVLLNNSFCRMGC</sequence>
<dbReference type="InterPro" id="IPR036691">
    <property type="entry name" value="Endo/exonu/phosph_ase_sf"/>
</dbReference>
<dbReference type="SUPFAM" id="SSF56219">
    <property type="entry name" value="DNase I-like"/>
    <property type="match status" value="1"/>
</dbReference>
<accession>A0A2Z6QSA8</accession>
<dbReference type="Gene3D" id="3.60.10.10">
    <property type="entry name" value="Endonuclease/exonuclease/phosphatase"/>
    <property type="match status" value="1"/>
</dbReference>
<evidence type="ECO:0000259" key="2">
    <source>
        <dbReference type="PROSITE" id="PS50879"/>
    </source>
</evidence>
<feature type="non-terminal residue" evidence="3">
    <location>
        <position position="1875"/>
    </location>
</feature>
<proteinExistence type="predicted"/>